<evidence type="ECO:0000313" key="3">
    <source>
        <dbReference type="Proteomes" id="UP000054350"/>
    </source>
</evidence>
<accession>A0A0L0T173</accession>
<reference evidence="3" key="2">
    <citation type="submission" date="2009-11" db="EMBL/GenBank/DDBJ databases">
        <title>The Genome Sequence of Allomyces macrogynus strain ATCC 38327.</title>
        <authorList>
            <consortium name="The Broad Institute Genome Sequencing Platform"/>
            <person name="Russ C."/>
            <person name="Cuomo C."/>
            <person name="Shea T."/>
            <person name="Young S.K."/>
            <person name="Zeng Q."/>
            <person name="Koehrsen M."/>
            <person name="Haas B."/>
            <person name="Borodovsky M."/>
            <person name="Guigo R."/>
            <person name="Alvarado L."/>
            <person name="Berlin A."/>
            <person name="Borenstein D."/>
            <person name="Chen Z."/>
            <person name="Engels R."/>
            <person name="Freedman E."/>
            <person name="Gellesch M."/>
            <person name="Goldberg J."/>
            <person name="Griggs A."/>
            <person name="Gujja S."/>
            <person name="Heiman D."/>
            <person name="Hepburn T."/>
            <person name="Howarth C."/>
            <person name="Jen D."/>
            <person name="Larson L."/>
            <person name="Lewis B."/>
            <person name="Mehta T."/>
            <person name="Park D."/>
            <person name="Pearson M."/>
            <person name="Roberts A."/>
            <person name="Saif S."/>
            <person name="Shenoy N."/>
            <person name="Sisk P."/>
            <person name="Stolte C."/>
            <person name="Sykes S."/>
            <person name="Walk T."/>
            <person name="White J."/>
            <person name="Yandava C."/>
            <person name="Burger G."/>
            <person name="Gray M.W."/>
            <person name="Holland P.W.H."/>
            <person name="King N."/>
            <person name="Lang F.B.F."/>
            <person name="Roger A.J."/>
            <person name="Ruiz-Trillo I."/>
            <person name="Lander E."/>
            <person name="Nusbaum C."/>
        </authorList>
    </citation>
    <scope>NUCLEOTIDE SEQUENCE [LARGE SCALE GENOMIC DNA]</scope>
    <source>
        <strain evidence="3">ATCC 38327</strain>
    </source>
</reference>
<feature type="compositionally biased region" description="Polar residues" evidence="1">
    <location>
        <begin position="150"/>
        <end position="166"/>
    </location>
</feature>
<reference evidence="2 3" key="1">
    <citation type="submission" date="2009-11" db="EMBL/GenBank/DDBJ databases">
        <title>Annotation of Allomyces macrogynus ATCC 38327.</title>
        <authorList>
            <consortium name="The Broad Institute Genome Sequencing Platform"/>
            <person name="Russ C."/>
            <person name="Cuomo C."/>
            <person name="Burger G."/>
            <person name="Gray M.W."/>
            <person name="Holland P.W.H."/>
            <person name="King N."/>
            <person name="Lang F.B.F."/>
            <person name="Roger A.J."/>
            <person name="Ruiz-Trillo I."/>
            <person name="Young S.K."/>
            <person name="Zeng Q."/>
            <person name="Gargeya S."/>
            <person name="Fitzgerald M."/>
            <person name="Haas B."/>
            <person name="Abouelleil A."/>
            <person name="Alvarado L."/>
            <person name="Arachchi H.M."/>
            <person name="Berlin A."/>
            <person name="Chapman S.B."/>
            <person name="Gearin G."/>
            <person name="Goldberg J."/>
            <person name="Griggs A."/>
            <person name="Gujja S."/>
            <person name="Hansen M."/>
            <person name="Heiman D."/>
            <person name="Howarth C."/>
            <person name="Larimer J."/>
            <person name="Lui A."/>
            <person name="MacDonald P.J.P."/>
            <person name="McCowen C."/>
            <person name="Montmayeur A."/>
            <person name="Murphy C."/>
            <person name="Neiman D."/>
            <person name="Pearson M."/>
            <person name="Priest M."/>
            <person name="Roberts A."/>
            <person name="Saif S."/>
            <person name="Shea T."/>
            <person name="Sisk P."/>
            <person name="Stolte C."/>
            <person name="Sykes S."/>
            <person name="Wortman J."/>
            <person name="Nusbaum C."/>
            <person name="Birren B."/>
        </authorList>
    </citation>
    <scope>NUCLEOTIDE SEQUENCE [LARGE SCALE GENOMIC DNA]</scope>
    <source>
        <strain evidence="2 3">ATCC 38327</strain>
    </source>
</reference>
<gene>
    <name evidence="2" type="ORF">AMAG_13007</name>
</gene>
<feature type="compositionally biased region" description="Polar residues" evidence="1">
    <location>
        <begin position="241"/>
        <end position="253"/>
    </location>
</feature>
<dbReference type="Proteomes" id="UP000054350">
    <property type="component" value="Unassembled WGS sequence"/>
</dbReference>
<organism evidence="2 3">
    <name type="scientific">Allomyces macrogynus (strain ATCC 38327)</name>
    <name type="common">Allomyces javanicus var. macrogynus</name>
    <dbReference type="NCBI Taxonomy" id="578462"/>
    <lineage>
        <taxon>Eukaryota</taxon>
        <taxon>Fungi</taxon>
        <taxon>Fungi incertae sedis</taxon>
        <taxon>Blastocladiomycota</taxon>
        <taxon>Blastocladiomycetes</taxon>
        <taxon>Blastocladiales</taxon>
        <taxon>Blastocladiaceae</taxon>
        <taxon>Allomyces</taxon>
    </lineage>
</organism>
<sequence>MPPTMRLVSPPMREPRNKPPCTQACRGSRKRSRRSTSNCSTLTFSSAWHGLIGKAHGGLGTLPVAERVEMLEFLVNRRRLEGKGESLDQIIEQVLWEMRRDGEVGTVHRAADAERDAATVAMRRAPPPLRNAWRGPGVNLPGGGRKSLASDATSRTGATKRSSTKPATKRAPAGTRSLPASPQQRKDRGRPDRPDVKETDLLLNVINKWRRPTSVHPHSTPSSPDRNRDRDRARTSRTPTKPQSLAKSPSLSPKEQAAVDRVLRLWKIPTVAVPPSITTSRHDSDASLPHSRLVSIGPSRAVSRSPSSRAEPPATDYAALMQSAHALQQPAALAKMASASGYLIPAAPPSPPAVTLHVPTVSTRMSRSVSRDLPALRITDEGGDEQGKGKGSSAAALSAIQQWKSRIKQMKKVGLGEPADVGQNPRKPGLAKDAKVAAYVVGDAVEACQERGSRRDELSRTCGSGVRRRRLSLVPKFHPMMQADRDRRERHHQEYVAMLQTQLTPFKFEYSETLNKREKHAVVLVARKAAIRARLAARNTTTPFPGLEAHQRLLEDRKR</sequence>
<feature type="compositionally biased region" description="Low complexity" evidence="1">
    <location>
        <begin position="214"/>
        <end position="224"/>
    </location>
</feature>
<protein>
    <submittedName>
        <fullName evidence="2">Uncharacterized protein</fullName>
    </submittedName>
</protein>
<feature type="region of interest" description="Disordered" evidence="1">
    <location>
        <begin position="275"/>
        <end position="313"/>
    </location>
</feature>
<feature type="region of interest" description="Disordered" evidence="1">
    <location>
        <begin position="122"/>
        <end position="256"/>
    </location>
</feature>
<evidence type="ECO:0000313" key="2">
    <source>
        <dbReference type="EMBL" id="KNE68349.1"/>
    </source>
</evidence>
<feature type="compositionally biased region" description="Basic and acidic residues" evidence="1">
    <location>
        <begin position="184"/>
        <end position="200"/>
    </location>
</feature>
<evidence type="ECO:0000256" key="1">
    <source>
        <dbReference type="SAM" id="MobiDB-lite"/>
    </source>
</evidence>
<feature type="region of interest" description="Disordered" evidence="1">
    <location>
        <begin position="1"/>
        <end position="37"/>
    </location>
</feature>
<name>A0A0L0T173_ALLM3</name>
<dbReference type="AlphaFoldDB" id="A0A0L0T173"/>
<dbReference type="EMBL" id="GG745356">
    <property type="protein sequence ID" value="KNE68349.1"/>
    <property type="molecule type" value="Genomic_DNA"/>
</dbReference>
<dbReference type="VEuPathDB" id="FungiDB:AMAG_13007"/>
<proteinExistence type="predicted"/>
<feature type="compositionally biased region" description="Basic and acidic residues" evidence="1">
    <location>
        <begin position="225"/>
        <end position="234"/>
    </location>
</feature>
<feature type="compositionally biased region" description="Low complexity" evidence="1">
    <location>
        <begin position="298"/>
        <end position="313"/>
    </location>
</feature>
<keyword evidence="3" id="KW-1185">Reference proteome</keyword>